<reference evidence="2 3" key="1">
    <citation type="journal article" date="2022" name="bioRxiv">
        <title>Genomics of Preaxostyla Flagellates Illuminates Evolutionary Transitions and the Path Towards Mitochondrial Loss.</title>
        <authorList>
            <person name="Novak L.V.F."/>
            <person name="Treitli S.C."/>
            <person name="Pyrih J."/>
            <person name="Halakuc P."/>
            <person name="Pipaliya S.V."/>
            <person name="Vacek V."/>
            <person name="Brzon O."/>
            <person name="Soukal P."/>
            <person name="Eme L."/>
            <person name="Dacks J.B."/>
            <person name="Karnkowska A."/>
            <person name="Elias M."/>
            <person name="Hampl V."/>
        </authorList>
    </citation>
    <scope>NUCLEOTIDE SEQUENCE [LARGE SCALE GENOMIC DNA]</scope>
    <source>
        <strain evidence="2">NAU3</strain>
        <tissue evidence="2">Gut</tissue>
    </source>
</reference>
<dbReference type="Proteomes" id="UP001281761">
    <property type="component" value="Unassembled WGS sequence"/>
</dbReference>
<feature type="compositionally biased region" description="Low complexity" evidence="1">
    <location>
        <begin position="190"/>
        <end position="201"/>
    </location>
</feature>
<evidence type="ECO:0000313" key="3">
    <source>
        <dbReference type="Proteomes" id="UP001281761"/>
    </source>
</evidence>
<organism evidence="2 3">
    <name type="scientific">Blattamonas nauphoetae</name>
    <dbReference type="NCBI Taxonomy" id="2049346"/>
    <lineage>
        <taxon>Eukaryota</taxon>
        <taxon>Metamonada</taxon>
        <taxon>Preaxostyla</taxon>
        <taxon>Oxymonadida</taxon>
        <taxon>Blattamonas</taxon>
    </lineage>
</organism>
<proteinExistence type="predicted"/>
<dbReference type="EMBL" id="JARBJD010000216">
    <property type="protein sequence ID" value="KAK2946872.1"/>
    <property type="molecule type" value="Genomic_DNA"/>
</dbReference>
<keyword evidence="3" id="KW-1185">Reference proteome</keyword>
<evidence type="ECO:0000256" key="1">
    <source>
        <dbReference type="SAM" id="MobiDB-lite"/>
    </source>
</evidence>
<sequence>MIGPSIPSNVTLPSEEERLQMQENYVRELESESIGPRMSARDYDSAPISVINPQKSAETTEINPLKAESRGQHEEWMSELPPQPDGLSYLQPRQFSRKGTFNIERGDTSDWTTIGAKQQTQTKPVEEKVEYVDVRRLKRQAIQQLRPNVTPETEPTPPIQPVKRMESTKDEPSPAEDSKKEKDWWDETESSSSSLSSSESSPHPKIEESRAKSSKSSKLRHHSRSDDESGHSHKHKSKHHSHHHKSRSSHHHSSKHHHKSSHSKSRKEEKKPAHKSIVPSGGAELTMEEIEMELREDLRRNPMQKASKDGKREVTLFSEEEEAIIRRQPTLQAQHEMRKSLEKMKREAELESVAKTKAQGSSHYAHRFASFNYTEFDHVKEVSDSFTRRNGPGQSGGNSVRFGGGSDPSMGDKFRRGS</sequence>
<feature type="compositionally biased region" description="Basic and acidic residues" evidence="1">
    <location>
        <begin position="202"/>
        <end position="211"/>
    </location>
</feature>
<feature type="compositionally biased region" description="Basic and acidic residues" evidence="1">
    <location>
        <begin position="163"/>
        <end position="185"/>
    </location>
</feature>
<feature type="compositionally biased region" description="Basic residues" evidence="1">
    <location>
        <begin position="232"/>
        <end position="265"/>
    </location>
</feature>
<protein>
    <submittedName>
        <fullName evidence="2">Uncharacterized protein</fullName>
    </submittedName>
</protein>
<gene>
    <name evidence="2" type="ORF">BLNAU_18171</name>
</gene>
<accession>A0ABQ9X7C9</accession>
<feature type="compositionally biased region" description="Basic and acidic residues" evidence="1">
    <location>
        <begin position="292"/>
        <end position="314"/>
    </location>
</feature>
<feature type="region of interest" description="Disordered" evidence="1">
    <location>
        <begin position="68"/>
        <end position="87"/>
    </location>
</feature>
<name>A0ABQ9X7C9_9EUKA</name>
<comment type="caution">
    <text evidence="2">The sequence shown here is derived from an EMBL/GenBank/DDBJ whole genome shotgun (WGS) entry which is preliminary data.</text>
</comment>
<feature type="region of interest" description="Disordered" evidence="1">
    <location>
        <begin position="142"/>
        <end position="314"/>
    </location>
</feature>
<evidence type="ECO:0000313" key="2">
    <source>
        <dbReference type="EMBL" id="KAK2946872.1"/>
    </source>
</evidence>
<feature type="region of interest" description="Disordered" evidence="1">
    <location>
        <begin position="382"/>
        <end position="418"/>
    </location>
</feature>
<feature type="compositionally biased region" description="Basic residues" evidence="1">
    <location>
        <begin position="212"/>
        <end position="223"/>
    </location>
</feature>